<feature type="modified residue" description="4-aspartylphosphate" evidence="2">
    <location>
        <position position="55"/>
    </location>
</feature>
<evidence type="ECO:0000313" key="5">
    <source>
        <dbReference type="Proteomes" id="UP000592780"/>
    </source>
</evidence>
<evidence type="ECO:0000313" key="4">
    <source>
        <dbReference type="EMBL" id="MBB5424317.1"/>
    </source>
</evidence>
<keyword evidence="1 2" id="KW-0597">Phosphoprotein</keyword>
<dbReference type="GO" id="GO:0000160">
    <property type="term" value="P:phosphorelay signal transduction system"/>
    <property type="evidence" value="ECO:0007669"/>
    <property type="project" value="InterPro"/>
</dbReference>
<dbReference type="EMBL" id="JACHDD010000004">
    <property type="protein sequence ID" value="MBB5424317.1"/>
    <property type="molecule type" value="Genomic_DNA"/>
</dbReference>
<feature type="domain" description="Response regulatory" evidence="3">
    <location>
        <begin position="6"/>
        <end position="120"/>
    </location>
</feature>
<accession>A0A7W8V5Z6</accession>
<sequence length="125" mass="13497">MREIMLVTVVDDDEAVRESLPDLVRMFGYAVSVFASAEAFLASGVVDQTDCLVLDVNMTGKGGLGLFSELKRLGQKIPVVFITAHKDEAVRERLLTQGASDCLFKPFSDTALLAALQSALGENCK</sequence>
<name>A0A7W8V5Z6_PARAM</name>
<dbReference type="AlphaFoldDB" id="A0A7W8V5Z6"/>
<comment type="caution">
    <text evidence="4">The sequence shown here is derived from an EMBL/GenBank/DDBJ whole genome shotgun (WGS) entry which is preliminary data.</text>
</comment>
<dbReference type="InterPro" id="IPR011006">
    <property type="entry name" value="CheY-like_superfamily"/>
</dbReference>
<dbReference type="InterPro" id="IPR050595">
    <property type="entry name" value="Bact_response_regulator"/>
</dbReference>
<evidence type="ECO:0000256" key="1">
    <source>
        <dbReference type="ARBA" id="ARBA00022553"/>
    </source>
</evidence>
<proteinExistence type="predicted"/>
<dbReference type="SUPFAM" id="SSF52172">
    <property type="entry name" value="CheY-like"/>
    <property type="match status" value="1"/>
</dbReference>
<dbReference type="InterPro" id="IPR001789">
    <property type="entry name" value="Sig_transdc_resp-reg_receiver"/>
</dbReference>
<dbReference type="PANTHER" id="PTHR44591">
    <property type="entry name" value="STRESS RESPONSE REGULATOR PROTEIN 1"/>
    <property type="match status" value="1"/>
</dbReference>
<gene>
    <name evidence="4" type="ORF">HDG40_002462</name>
</gene>
<dbReference type="Gene3D" id="3.40.50.2300">
    <property type="match status" value="1"/>
</dbReference>
<dbReference type="Proteomes" id="UP000592780">
    <property type="component" value="Unassembled WGS sequence"/>
</dbReference>
<dbReference type="PROSITE" id="PS50110">
    <property type="entry name" value="RESPONSE_REGULATORY"/>
    <property type="match status" value="1"/>
</dbReference>
<protein>
    <submittedName>
        <fullName evidence="4">FixJ family two-component response regulator</fullName>
    </submittedName>
</protein>
<dbReference type="SMART" id="SM00448">
    <property type="entry name" value="REC"/>
    <property type="match status" value="1"/>
</dbReference>
<evidence type="ECO:0000256" key="2">
    <source>
        <dbReference type="PROSITE-ProRule" id="PRU00169"/>
    </source>
</evidence>
<organism evidence="4 5">
    <name type="scientific">Paraburkholderia atlantica</name>
    <dbReference type="NCBI Taxonomy" id="2654982"/>
    <lineage>
        <taxon>Bacteria</taxon>
        <taxon>Pseudomonadati</taxon>
        <taxon>Pseudomonadota</taxon>
        <taxon>Betaproteobacteria</taxon>
        <taxon>Burkholderiales</taxon>
        <taxon>Burkholderiaceae</taxon>
        <taxon>Paraburkholderia</taxon>
    </lineage>
</organism>
<dbReference type="Pfam" id="PF00072">
    <property type="entry name" value="Response_reg"/>
    <property type="match status" value="1"/>
</dbReference>
<reference evidence="4 5" key="1">
    <citation type="submission" date="2020-08" db="EMBL/GenBank/DDBJ databases">
        <title>Genomic Encyclopedia of Type Strains, Phase IV (KMG-V): Genome sequencing to study the core and pangenomes of soil and plant-associated prokaryotes.</title>
        <authorList>
            <person name="Whitman W."/>
        </authorList>
    </citation>
    <scope>NUCLEOTIDE SEQUENCE [LARGE SCALE GENOMIC DNA]</scope>
    <source>
        <strain evidence="4 5">JPY158</strain>
    </source>
</reference>
<keyword evidence="5" id="KW-1185">Reference proteome</keyword>
<evidence type="ECO:0000259" key="3">
    <source>
        <dbReference type="PROSITE" id="PS50110"/>
    </source>
</evidence>
<dbReference type="PANTHER" id="PTHR44591:SF25">
    <property type="entry name" value="CHEMOTAXIS TWO-COMPONENT RESPONSE REGULATOR"/>
    <property type="match status" value="1"/>
</dbReference>